<comment type="subcellular location">
    <subcellularLocation>
        <location evidence="1">Membrane</location>
        <topology evidence="1">Multi-pass membrane protein</topology>
    </subcellularLocation>
</comment>
<sequence>MEIIDIDSIDVSPKQQLKNVKDAQLQFHLQLRKAGLSLTNAIGIAADALLAILPDHEDYNTAFKSDSVTVVVARFTSGKTVIVRGGLVNVSSSFASCSLNGSIDATMVVMDRNLFSWNGSTFGQNVTTPVISFLLGHQGLDNCTLELDLSIPIVFGSTERPKRYRRDLDGVGFGGTQLSDGGTNIGWGKDMAMAYHAYDVPAATTVVVMHLSWWDHAAAYRVFFRHDALPTEELYDDMETVMEEEVVLAWHRETGSSRTWIPNIDRRRGKLYVGIQKTGPESILNTAPSTNDYKLQASTVSCLSWEYTPEKWTTDCGVSNLMQTWQYLKHKLITNSCPKYITNRMPASYLYQITVNTGSMFGAGTSARIGFQVFGSKCKTAVKMLNPRGESLLRGGSYDFIMPVKKPLGHLELLQIWHDSTGRGDAASWFLREIIVKDLQTERTYQFVCYDWLSDARGDCQVQKVLHATTQEQLQSFSTLFRENTNALFYDQHMWTSPIVSPEGSSFSKTERLSCCWAVANAMMVASAMWYRDENNDSITNIVYNLGFVRFTLQELYVSIVTTGLVTPVSMIPLLLFRKEIPAPVTAPGVRRTNSVKRFSRWPKYVAWTIVVVSSVVSSFFVIMYSLDWGREKSEAWLKAFFLSFCLTSVVAETGQILLLALLAAWICNTTPSSKQRTYEVKKDELHLHLLERKAPEKVHSPGAASVQRMKRKNEQRRKFHIVLREYTILFLLVVVLFFISQQDKDPFAFNASQTLSSTLTKGFNSITTPGDFWAWSEKIFLPVLYPSSWYNGWKMKYLDRQFPLHTQAFRIGPPRFIQIRDTADSVELDDTPNGWFVFTGNGSYPCWQFNATSTLVFDSDCISKHSMELPTTLAQATSTLSDLQRTQWIDQYTKWLVLELSLYYPSRKLFSSLQMTVHKTNIGHISTSATVRTYRLFQYENTSDYGVMIAHILFIVFFLANLIMEAMVIKEKGMKYFFSIWNLISFVSIIGSAVLIWAFGMRYHFASEALKKIVEATG</sequence>
<dbReference type="AlphaFoldDB" id="A0A9J7LYQ6"/>
<evidence type="ECO:0000256" key="2">
    <source>
        <dbReference type="ARBA" id="ARBA00007200"/>
    </source>
</evidence>
<accession>A0A9J7LYQ6</accession>
<feature type="transmembrane region" description="Helical" evidence="8">
    <location>
        <begin position="720"/>
        <end position="740"/>
    </location>
</feature>
<proteinExistence type="inferred from homology"/>
<dbReference type="Pfam" id="PF08016">
    <property type="entry name" value="PKD_channel"/>
    <property type="match status" value="1"/>
</dbReference>
<keyword evidence="5 8" id="KW-1133">Transmembrane helix</keyword>
<feature type="domain" description="PLAT" evidence="9">
    <location>
        <begin position="349"/>
        <end position="467"/>
    </location>
</feature>
<dbReference type="SMART" id="SM00308">
    <property type="entry name" value="LH2"/>
    <property type="match status" value="1"/>
</dbReference>
<dbReference type="Gene3D" id="2.60.60.20">
    <property type="entry name" value="PLAT/LH2 domain"/>
    <property type="match status" value="1"/>
</dbReference>
<feature type="transmembrane region" description="Helical" evidence="8">
    <location>
        <begin position="637"/>
        <end position="667"/>
    </location>
</feature>
<evidence type="ECO:0000256" key="8">
    <source>
        <dbReference type="SAM" id="Phobius"/>
    </source>
</evidence>
<comment type="caution">
    <text evidence="7">Lacks conserved residue(s) required for the propagation of feature annotation.</text>
</comment>
<dbReference type="OrthoDB" id="2121937at2759"/>
<evidence type="ECO:0000313" key="11">
    <source>
        <dbReference type="RefSeq" id="XP_035691417.1"/>
    </source>
</evidence>
<evidence type="ECO:0000256" key="3">
    <source>
        <dbReference type="ARBA" id="ARBA00022692"/>
    </source>
</evidence>
<dbReference type="Pfam" id="PF20519">
    <property type="entry name" value="Polycystin_dom"/>
    <property type="match status" value="1"/>
</dbReference>
<keyword evidence="6 8" id="KW-0472">Membrane</keyword>
<dbReference type="InterPro" id="IPR036392">
    <property type="entry name" value="PLAT/LH2_dom_sf"/>
</dbReference>
<reference evidence="11" key="2">
    <citation type="submission" date="2025-08" db="UniProtKB">
        <authorList>
            <consortium name="RefSeq"/>
        </authorList>
    </citation>
    <scope>IDENTIFICATION</scope>
    <source>
        <strain evidence="11">S238N-H82</strain>
        <tissue evidence="11">Testes</tissue>
    </source>
</reference>
<feature type="transmembrane region" description="Helical" evidence="8">
    <location>
        <begin position="605"/>
        <end position="625"/>
    </location>
</feature>
<keyword evidence="4" id="KW-0732">Signal</keyword>
<keyword evidence="3 8" id="KW-0812">Transmembrane</keyword>
<evidence type="ECO:0000256" key="5">
    <source>
        <dbReference type="ARBA" id="ARBA00022989"/>
    </source>
</evidence>
<feature type="transmembrane region" description="Helical" evidence="8">
    <location>
        <begin position="946"/>
        <end position="965"/>
    </location>
</feature>
<dbReference type="PANTHER" id="PTHR10877:SF194">
    <property type="entry name" value="LOCATION OF VULVA DEFECTIVE 1"/>
    <property type="match status" value="1"/>
</dbReference>
<dbReference type="InterPro" id="IPR001024">
    <property type="entry name" value="PLAT/LH2_dom"/>
</dbReference>
<feature type="transmembrane region" description="Helical" evidence="8">
    <location>
        <begin position="977"/>
        <end position="1000"/>
    </location>
</feature>
<evidence type="ECO:0000256" key="4">
    <source>
        <dbReference type="ARBA" id="ARBA00022729"/>
    </source>
</evidence>
<evidence type="ECO:0000256" key="6">
    <source>
        <dbReference type="ARBA" id="ARBA00023136"/>
    </source>
</evidence>
<dbReference type="InterPro" id="IPR046791">
    <property type="entry name" value="Polycystin_dom"/>
</dbReference>
<reference evidence="10" key="1">
    <citation type="journal article" date="2020" name="Nat. Ecol. Evol.">
        <title>Deeply conserved synteny resolves early events in vertebrate evolution.</title>
        <authorList>
            <person name="Simakov O."/>
            <person name="Marletaz F."/>
            <person name="Yue J.X."/>
            <person name="O'Connell B."/>
            <person name="Jenkins J."/>
            <person name="Brandt A."/>
            <person name="Calef R."/>
            <person name="Tung C.H."/>
            <person name="Huang T.K."/>
            <person name="Schmutz J."/>
            <person name="Satoh N."/>
            <person name="Yu J.K."/>
            <person name="Putnam N.H."/>
            <person name="Green R.E."/>
            <person name="Rokhsar D.S."/>
        </authorList>
    </citation>
    <scope>NUCLEOTIDE SEQUENCE [LARGE SCALE GENOMIC DNA]</scope>
    <source>
        <strain evidence="10">S238N-H82</strain>
    </source>
</reference>
<dbReference type="Proteomes" id="UP000001554">
    <property type="component" value="Chromosome 11"/>
</dbReference>
<dbReference type="PANTHER" id="PTHR10877">
    <property type="entry name" value="POLYCYSTIN FAMILY MEMBER"/>
    <property type="match status" value="1"/>
</dbReference>
<dbReference type="GO" id="GO:0016020">
    <property type="term" value="C:membrane"/>
    <property type="evidence" value="ECO:0000318"/>
    <property type="project" value="GO_Central"/>
</dbReference>
<evidence type="ECO:0000313" key="10">
    <source>
        <dbReference type="Proteomes" id="UP000001554"/>
    </source>
</evidence>
<dbReference type="OMA" id="SCLSWEY"/>
<evidence type="ECO:0000259" key="9">
    <source>
        <dbReference type="PROSITE" id="PS50095"/>
    </source>
</evidence>
<name>A0A9J7LYQ6_BRAFL</name>
<dbReference type="RefSeq" id="XP_035691417.1">
    <property type="nucleotide sequence ID" value="XM_035835524.1"/>
</dbReference>
<dbReference type="InterPro" id="IPR013122">
    <property type="entry name" value="PKD1_2_channel"/>
</dbReference>
<dbReference type="Pfam" id="PF01477">
    <property type="entry name" value="PLAT"/>
    <property type="match status" value="1"/>
</dbReference>
<evidence type="ECO:0000256" key="7">
    <source>
        <dbReference type="PROSITE-ProRule" id="PRU00152"/>
    </source>
</evidence>
<evidence type="ECO:0000256" key="1">
    <source>
        <dbReference type="ARBA" id="ARBA00004141"/>
    </source>
</evidence>
<dbReference type="KEGG" id="bfo:118426251"/>
<comment type="similarity">
    <text evidence="2">Belongs to the polycystin family.</text>
</comment>
<dbReference type="PROSITE" id="PS50095">
    <property type="entry name" value="PLAT"/>
    <property type="match status" value="1"/>
</dbReference>
<dbReference type="GO" id="GO:0050982">
    <property type="term" value="P:detection of mechanical stimulus"/>
    <property type="evidence" value="ECO:0000318"/>
    <property type="project" value="GO_Central"/>
</dbReference>
<dbReference type="InterPro" id="IPR051223">
    <property type="entry name" value="Polycystin"/>
</dbReference>
<dbReference type="GO" id="GO:0005262">
    <property type="term" value="F:calcium channel activity"/>
    <property type="evidence" value="ECO:0000318"/>
    <property type="project" value="GO_Central"/>
</dbReference>
<protein>
    <submittedName>
        <fullName evidence="11">Location of vulva defective 1-like</fullName>
    </submittedName>
</protein>
<gene>
    <name evidence="11" type="primary">LOC118426251</name>
</gene>
<keyword evidence="10" id="KW-1185">Reference proteome</keyword>
<dbReference type="GeneID" id="118426251"/>
<feature type="transmembrane region" description="Helical" evidence="8">
    <location>
        <begin position="556"/>
        <end position="577"/>
    </location>
</feature>
<organism evidence="10 11">
    <name type="scientific">Branchiostoma floridae</name>
    <name type="common">Florida lancelet</name>
    <name type="synonym">Amphioxus</name>
    <dbReference type="NCBI Taxonomy" id="7739"/>
    <lineage>
        <taxon>Eukaryota</taxon>
        <taxon>Metazoa</taxon>
        <taxon>Chordata</taxon>
        <taxon>Cephalochordata</taxon>
        <taxon>Leptocardii</taxon>
        <taxon>Amphioxiformes</taxon>
        <taxon>Branchiostomatidae</taxon>
        <taxon>Branchiostoma</taxon>
    </lineage>
</organism>
<dbReference type="SUPFAM" id="SSF49723">
    <property type="entry name" value="Lipase/lipooxygenase domain (PLAT/LH2 domain)"/>
    <property type="match status" value="1"/>
</dbReference>